<feature type="transmembrane region" description="Helical" evidence="10">
    <location>
        <begin position="31"/>
        <end position="64"/>
    </location>
</feature>
<comment type="subcellular location">
    <subcellularLocation>
        <location evidence="1">Cell membrane</location>
        <topology evidence="1">Multi-pass membrane protein</topology>
    </subcellularLocation>
</comment>
<dbReference type="Gene3D" id="6.10.140.1330">
    <property type="match status" value="1"/>
</dbReference>
<keyword evidence="2" id="KW-0813">Transport</keyword>
<keyword evidence="5 10" id="KW-1133">Transmembrane helix</keyword>
<feature type="transmembrane region" description="Helical" evidence="10">
    <location>
        <begin position="383"/>
        <end position="405"/>
    </location>
</feature>
<dbReference type="Pfam" id="PF00999">
    <property type="entry name" value="Na_H_Exchanger"/>
    <property type="match status" value="1"/>
</dbReference>
<dbReference type="AlphaFoldDB" id="A0A0F3RRI1"/>
<feature type="domain" description="Cation/H+ exchanger transmembrane" evidence="11">
    <location>
        <begin position="11"/>
        <end position="406"/>
    </location>
</feature>
<evidence type="ECO:0000256" key="9">
    <source>
        <dbReference type="ARBA" id="ARBA00023201"/>
    </source>
</evidence>
<keyword evidence="3" id="KW-1003">Cell membrane</keyword>
<evidence type="ECO:0000256" key="3">
    <source>
        <dbReference type="ARBA" id="ARBA00022475"/>
    </source>
</evidence>
<evidence type="ECO:0000256" key="1">
    <source>
        <dbReference type="ARBA" id="ARBA00004651"/>
    </source>
</evidence>
<evidence type="ECO:0000256" key="4">
    <source>
        <dbReference type="ARBA" id="ARBA00022692"/>
    </source>
</evidence>
<feature type="transmembrane region" description="Helical" evidence="10">
    <location>
        <begin position="229"/>
        <end position="251"/>
    </location>
</feature>
<evidence type="ECO:0000256" key="6">
    <source>
        <dbReference type="ARBA" id="ARBA00023053"/>
    </source>
</evidence>
<keyword evidence="4 10" id="KW-0812">Transmembrane</keyword>
<feature type="transmembrane region" description="Helical" evidence="10">
    <location>
        <begin position="308"/>
        <end position="329"/>
    </location>
</feature>
<protein>
    <submittedName>
        <fullName evidence="12">Sodium, potassium, lithium and rubidium/H(+) antiporter</fullName>
    </submittedName>
</protein>
<dbReference type="GO" id="GO:0051453">
    <property type="term" value="P:regulation of intracellular pH"/>
    <property type="evidence" value="ECO:0007669"/>
    <property type="project" value="TreeGrafter"/>
</dbReference>
<evidence type="ECO:0000256" key="8">
    <source>
        <dbReference type="ARBA" id="ARBA00023136"/>
    </source>
</evidence>
<feature type="transmembrane region" description="Helical" evidence="10">
    <location>
        <begin position="349"/>
        <end position="371"/>
    </location>
</feature>
<dbReference type="GO" id="GO:0015386">
    <property type="term" value="F:potassium:proton antiporter activity"/>
    <property type="evidence" value="ECO:0007669"/>
    <property type="project" value="TreeGrafter"/>
</dbReference>
<feature type="transmembrane region" description="Helical" evidence="10">
    <location>
        <begin position="105"/>
        <end position="123"/>
    </location>
</feature>
<dbReference type="RefSeq" id="WP_045807709.1">
    <property type="nucleotide sequence ID" value="NZ_JZCR01000019.1"/>
</dbReference>
<keyword evidence="8 10" id="KW-0472">Membrane</keyword>
<evidence type="ECO:0000256" key="5">
    <source>
        <dbReference type="ARBA" id="ARBA00022989"/>
    </source>
</evidence>
<evidence type="ECO:0000313" key="13">
    <source>
        <dbReference type="Proteomes" id="UP000033491"/>
    </source>
</evidence>
<evidence type="ECO:0000256" key="7">
    <source>
        <dbReference type="ARBA" id="ARBA00023065"/>
    </source>
</evidence>
<feature type="transmembrane region" description="Helical" evidence="10">
    <location>
        <begin position="76"/>
        <end position="99"/>
    </location>
</feature>
<gene>
    <name evidence="12" type="ORF">VC81_09000</name>
</gene>
<dbReference type="STRING" id="216463.VC81_09000"/>
<keyword evidence="9" id="KW-0739">Sodium transport</keyword>
<dbReference type="InterPro" id="IPR006153">
    <property type="entry name" value="Cation/H_exchanger_TM"/>
</dbReference>
<keyword evidence="6" id="KW-0915">Sodium</keyword>
<dbReference type="InterPro" id="IPR018422">
    <property type="entry name" value="Cation/H_exchanger_CPA1"/>
</dbReference>
<feature type="transmembrane region" description="Helical" evidence="10">
    <location>
        <begin position="272"/>
        <end position="293"/>
    </location>
</feature>
<evidence type="ECO:0000256" key="2">
    <source>
        <dbReference type="ARBA" id="ARBA00022448"/>
    </source>
</evidence>
<feature type="transmembrane region" description="Helical" evidence="10">
    <location>
        <begin position="187"/>
        <end position="209"/>
    </location>
</feature>
<dbReference type="PANTHER" id="PTHR10110">
    <property type="entry name" value="SODIUM/HYDROGEN EXCHANGER"/>
    <property type="match status" value="1"/>
</dbReference>
<proteinExistence type="predicted"/>
<evidence type="ECO:0000259" key="11">
    <source>
        <dbReference type="Pfam" id="PF00999"/>
    </source>
</evidence>
<reference evidence="12 13" key="1">
    <citation type="submission" date="2015-03" db="EMBL/GenBank/DDBJ databases">
        <authorList>
            <person name="Zheng J."/>
            <person name="Ganezle M."/>
        </authorList>
    </citation>
    <scope>NUCLEOTIDE SEQUENCE [LARGE SCALE GENOMIC DNA]</scope>
    <source>
        <strain evidence="12 13">LP38</strain>
    </source>
</reference>
<accession>A0A0F3RRI1</accession>
<sequence length="664" mass="74883">MESVFLVLLLLLGVIGGNVLAKHVPKIPQPFFLIGFGLLFSVIPLYQGFQLNPAVFTFAIIAPLMYHEAENVSRYWVGRGMVNILSLAVVLVVLTVLLVGTGLHAALPVIPLSLAFALCAIVTPTDAAAVSAITPSSEDYRIPQIILENESLFNDASGIVAFDLALAAYVSGEFSVGHALIDFGREFLGGLLLGAILGLMIAQVRQWLIRWGDDSPIVLVTLELVTPFMLYYLADAGGFSGILAVVAAGLVQSVEQDQLRLRSSHMQLVRTNVWGMIDEILSGLVFVLLGISLPRVIQGVWHTQQFPWWQLVVAGVGIYGLKLALRLVWTRYFVWMHKTSPHRWLDSWLMALSGANGTITLALAFSLPLTIEGQPFALRGTLIFLAAVVILLSLLMPTLVLPLILKAGPTSNQELKKWSNHIRITAIRELEHQQAEHSSETQIVVDALRQQFQQREVPHRHQQRALFKRADQVESRLVTTWLEQQKITPAEAADYRHFLSYSRFTVDQRWWKNLILRIYFSLHMGRMDRDIQTAQDTFMTSPLVMEQIYWQRQFEQKGFDIRPLETAGYRAALASLKACRQSTNRTANDVVQRYYHERHRQINLPEPDSDVVYELFLNAFHAEYELVQAAFTQRELTSELAQKLQAQIIADQASYIQNRTMFLM</sequence>
<dbReference type="GO" id="GO:0098719">
    <property type="term" value="P:sodium ion import across plasma membrane"/>
    <property type="evidence" value="ECO:0007669"/>
    <property type="project" value="TreeGrafter"/>
</dbReference>
<dbReference type="GO" id="GO:0005886">
    <property type="term" value="C:plasma membrane"/>
    <property type="evidence" value="ECO:0007669"/>
    <property type="project" value="UniProtKB-SubCell"/>
</dbReference>
<dbReference type="PANTHER" id="PTHR10110:SF86">
    <property type="entry name" value="SODIUM_HYDROGEN EXCHANGER 7"/>
    <property type="match status" value="1"/>
</dbReference>
<comment type="caution">
    <text evidence="12">The sequence shown here is derived from an EMBL/GenBank/DDBJ whole genome shotgun (WGS) entry which is preliminary data.</text>
</comment>
<evidence type="ECO:0000256" key="10">
    <source>
        <dbReference type="SAM" id="Phobius"/>
    </source>
</evidence>
<dbReference type="EMBL" id="JZCR01000019">
    <property type="protein sequence ID" value="KJW12601.1"/>
    <property type="molecule type" value="Genomic_DNA"/>
</dbReference>
<dbReference type="PATRIC" id="fig|216463.3.peg.920"/>
<keyword evidence="7" id="KW-0406">Ion transport</keyword>
<organism evidence="12 13">
    <name type="scientific">Levilactobacillus spicheri</name>
    <dbReference type="NCBI Taxonomy" id="216463"/>
    <lineage>
        <taxon>Bacteria</taxon>
        <taxon>Bacillati</taxon>
        <taxon>Bacillota</taxon>
        <taxon>Bacilli</taxon>
        <taxon>Lactobacillales</taxon>
        <taxon>Lactobacillaceae</taxon>
        <taxon>Levilactobacillus</taxon>
    </lineage>
</organism>
<evidence type="ECO:0000313" key="12">
    <source>
        <dbReference type="EMBL" id="KJW12601.1"/>
    </source>
</evidence>
<dbReference type="Proteomes" id="UP000033491">
    <property type="component" value="Unassembled WGS sequence"/>
</dbReference>
<dbReference type="GO" id="GO:0015385">
    <property type="term" value="F:sodium:proton antiporter activity"/>
    <property type="evidence" value="ECO:0007669"/>
    <property type="project" value="InterPro"/>
</dbReference>
<dbReference type="OrthoDB" id="9809206at2"/>
<name>A0A0F3RRI1_9LACO</name>